<name>Q7UVZ1_RHOBA</name>
<dbReference type="HOGENOM" id="CLU_2901225_0_0_0"/>
<dbReference type="KEGG" id="rba:RB2359"/>
<keyword evidence="2" id="KW-1185">Reference proteome</keyword>
<dbReference type="EnsemblBacteria" id="CAD72580">
    <property type="protein sequence ID" value="CAD72580"/>
    <property type="gene ID" value="RB2359"/>
</dbReference>
<proteinExistence type="predicted"/>
<evidence type="ECO:0000313" key="2">
    <source>
        <dbReference type="Proteomes" id="UP000001025"/>
    </source>
</evidence>
<accession>Q7UVZ1</accession>
<evidence type="ECO:0000313" key="1">
    <source>
        <dbReference type="EMBL" id="CAD72580.1"/>
    </source>
</evidence>
<dbReference type="AlphaFoldDB" id="Q7UVZ1"/>
<reference evidence="1 2" key="1">
    <citation type="journal article" date="2003" name="Proc. Natl. Acad. Sci. U.S.A.">
        <title>Complete genome sequence of the marine planctomycete Pirellula sp. strain 1.</title>
        <authorList>
            <person name="Gloeckner F.O."/>
            <person name="Kube M."/>
            <person name="Bauer M."/>
            <person name="Teeling H."/>
            <person name="Lombardot T."/>
            <person name="Ludwig W."/>
            <person name="Gade D."/>
            <person name="Beck A."/>
            <person name="Borzym K."/>
            <person name="Heitmann K."/>
            <person name="Rabus R."/>
            <person name="Schlesner H."/>
            <person name="Amann R."/>
            <person name="Reinhardt R."/>
        </authorList>
    </citation>
    <scope>NUCLEOTIDE SEQUENCE [LARGE SCALE GENOMIC DNA]</scope>
    <source>
        <strain evidence="2">DSM 10527 / NCIMB 13988 / SH1</strain>
    </source>
</reference>
<sequence>MCGTKLKTASHFLSDTYSSLVTNCIQLGSARPFGLTSLATLPYRLTERLDRKKRITSPLPTP</sequence>
<dbReference type="Proteomes" id="UP000001025">
    <property type="component" value="Chromosome"/>
</dbReference>
<protein>
    <submittedName>
        <fullName evidence="1">Uncharacterized protein</fullName>
    </submittedName>
</protein>
<organism evidence="1 2">
    <name type="scientific">Rhodopirellula baltica (strain DSM 10527 / NCIMB 13988 / SH1)</name>
    <dbReference type="NCBI Taxonomy" id="243090"/>
    <lineage>
        <taxon>Bacteria</taxon>
        <taxon>Pseudomonadati</taxon>
        <taxon>Planctomycetota</taxon>
        <taxon>Planctomycetia</taxon>
        <taxon>Pirellulales</taxon>
        <taxon>Pirellulaceae</taxon>
        <taxon>Rhodopirellula</taxon>
    </lineage>
</organism>
<dbReference type="EMBL" id="BX294137">
    <property type="protein sequence ID" value="CAD72580.1"/>
    <property type="molecule type" value="Genomic_DNA"/>
</dbReference>
<dbReference type="InParanoid" id="Q7UVZ1"/>
<gene>
    <name evidence="1" type="ordered locus">RB2359</name>
</gene>